<accession>A0AAW2YYN6</accession>
<evidence type="ECO:0000259" key="1">
    <source>
        <dbReference type="PROSITE" id="PS50132"/>
    </source>
</evidence>
<dbReference type="Gene3D" id="1.10.167.10">
    <property type="entry name" value="Regulator of G-protein Signalling 4, domain 2"/>
    <property type="match status" value="1"/>
</dbReference>
<evidence type="ECO:0000313" key="3">
    <source>
        <dbReference type="Proteomes" id="UP001431209"/>
    </source>
</evidence>
<dbReference type="InterPro" id="IPR036305">
    <property type="entry name" value="RGS_sf"/>
</dbReference>
<dbReference type="Pfam" id="PF01852">
    <property type="entry name" value="START"/>
    <property type="match status" value="1"/>
</dbReference>
<name>A0AAW2YYN6_9EUKA</name>
<feature type="domain" description="RGS" evidence="1">
    <location>
        <begin position="16"/>
        <end position="137"/>
    </location>
</feature>
<gene>
    <name evidence="2" type="ORF">AKO1_014444</name>
</gene>
<sequence>MNRDMTVSVIQDIDFDFELVFDDKGMRSCFHKYLIKMHNVEPYLFLVDLERYASYIGPTNRYKCARKIVKTYLRPTTNRGINVPQETKDSILNTFKSCSEIKCPKSLFDDIMTLIYVEFREDCFPIFITSKLFINHAVERSKKDPNFLYTIGRPKPCIVVCGADADPNVAQRIMNYDMSKMEISDLDFEEALRGIKNESLWELNTRSETRAVYTSKQLFYCKKRAYKKVLETMTLPYTVDQVFNAMHDPRYIDTIDKQIKYKCVSEQLRNGKYYPLLCSAVLKLSFPFKTRDFSLLCCARRQRDGNIVMIKKSVTSPLLPETSSNVRAVAFLGFLLEAVDGGHTRFSNSLFSDIGGYITPALHTRAVAQRNAGTDFYDALCAACEARLNANEIHPTRNPEYPITDSLTHFEEYRMLDNDNNFSSSIRRMPSVAIKP</sequence>
<keyword evidence="3" id="KW-1185">Reference proteome</keyword>
<dbReference type="PANTHER" id="PTHR10845:SF192">
    <property type="entry name" value="DOUBLE HIT, ISOFORM B"/>
    <property type="match status" value="1"/>
</dbReference>
<comment type="caution">
    <text evidence="2">The sequence shown here is derived from an EMBL/GenBank/DDBJ whole genome shotgun (WGS) entry which is preliminary data.</text>
</comment>
<dbReference type="InterPro" id="IPR023393">
    <property type="entry name" value="START-like_dom_sf"/>
</dbReference>
<dbReference type="PROSITE" id="PS50132">
    <property type="entry name" value="RGS"/>
    <property type="match status" value="1"/>
</dbReference>
<reference evidence="2 3" key="1">
    <citation type="submission" date="2024-03" db="EMBL/GenBank/DDBJ databases">
        <title>The Acrasis kona genome and developmental transcriptomes reveal deep origins of eukaryotic multicellular pathways.</title>
        <authorList>
            <person name="Sheikh S."/>
            <person name="Fu C.-J."/>
            <person name="Brown M.W."/>
            <person name="Baldauf S.L."/>
        </authorList>
    </citation>
    <scope>NUCLEOTIDE SEQUENCE [LARGE SCALE GENOMIC DNA]</scope>
    <source>
        <strain evidence="2 3">ATCC MYA-3509</strain>
    </source>
</reference>
<dbReference type="InterPro" id="IPR044926">
    <property type="entry name" value="RGS_subdomain_2"/>
</dbReference>
<dbReference type="PANTHER" id="PTHR10845">
    <property type="entry name" value="REGULATOR OF G PROTEIN SIGNALING"/>
    <property type="match status" value="1"/>
</dbReference>
<dbReference type="SUPFAM" id="SSF48097">
    <property type="entry name" value="Regulator of G-protein signaling, RGS"/>
    <property type="match status" value="1"/>
</dbReference>
<dbReference type="EMBL" id="JAOPGA020000870">
    <property type="protein sequence ID" value="KAL0482568.1"/>
    <property type="molecule type" value="Genomic_DNA"/>
</dbReference>
<dbReference type="InterPro" id="IPR002913">
    <property type="entry name" value="START_lipid-bd_dom"/>
</dbReference>
<dbReference type="GO" id="GO:0008289">
    <property type="term" value="F:lipid binding"/>
    <property type="evidence" value="ECO:0007669"/>
    <property type="project" value="InterPro"/>
</dbReference>
<dbReference type="Pfam" id="PF00615">
    <property type="entry name" value="RGS"/>
    <property type="match status" value="1"/>
</dbReference>
<dbReference type="SUPFAM" id="SSF55961">
    <property type="entry name" value="Bet v1-like"/>
    <property type="match status" value="1"/>
</dbReference>
<dbReference type="Gene3D" id="3.30.530.20">
    <property type="match status" value="1"/>
</dbReference>
<protein>
    <submittedName>
        <fullName evidence="2">Regulator of G-protein signaling</fullName>
    </submittedName>
</protein>
<dbReference type="SMART" id="SM00315">
    <property type="entry name" value="RGS"/>
    <property type="match status" value="1"/>
</dbReference>
<dbReference type="Proteomes" id="UP001431209">
    <property type="component" value="Unassembled WGS sequence"/>
</dbReference>
<organism evidence="2 3">
    <name type="scientific">Acrasis kona</name>
    <dbReference type="NCBI Taxonomy" id="1008807"/>
    <lineage>
        <taxon>Eukaryota</taxon>
        <taxon>Discoba</taxon>
        <taxon>Heterolobosea</taxon>
        <taxon>Tetramitia</taxon>
        <taxon>Eutetramitia</taxon>
        <taxon>Acrasidae</taxon>
        <taxon>Acrasis</taxon>
    </lineage>
</organism>
<dbReference type="AlphaFoldDB" id="A0AAW2YYN6"/>
<evidence type="ECO:0000313" key="2">
    <source>
        <dbReference type="EMBL" id="KAL0482568.1"/>
    </source>
</evidence>
<dbReference type="InterPro" id="IPR016137">
    <property type="entry name" value="RGS"/>
</dbReference>
<proteinExistence type="predicted"/>